<dbReference type="InterPro" id="IPR003680">
    <property type="entry name" value="Flavodoxin_fold"/>
</dbReference>
<organism evidence="3">
    <name type="scientific">Hexamita inflata</name>
    <dbReference type="NCBI Taxonomy" id="28002"/>
    <lineage>
        <taxon>Eukaryota</taxon>
        <taxon>Metamonada</taxon>
        <taxon>Diplomonadida</taxon>
        <taxon>Hexamitidae</taxon>
        <taxon>Hexamitinae</taxon>
        <taxon>Hexamita</taxon>
    </lineage>
</organism>
<reference evidence="4 5" key="2">
    <citation type="submission" date="2024-07" db="EMBL/GenBank/DDBJ databases">
        <authorList>
            <person name="Akdeniz Z."/>
        </authorList>
    </citation>
    <scope>NUCLEOTIDE SEQUENCE [LARGE SCALE GENOMIC DNA]</scope>
</reference>
<evidence type="ECO:0000313" key="3">
    <source>
        <dbReference type="EMBL" id="CAI9945975.1"/>
    </source>
</evidence>
<dbReference type="SUPFAM" id="SSF52218">
    <property type="entry name" value="Flavoproteins"/>
    <property type="match status" value="1"/>
</dbReference>
<comment type="caution">
    <text evidence="3">The sequence shown here is derived from an EMBL/GenBank/DDBJ whole genome shotgun (WGS) entry which is preliminary data.</text>
</comment>
<evidence type="ECO:0000313" key="4">
    <source>
        <dbReference type="EMBL" id="CAL6064990.1"/>
    </source>
</evidence>
<dbReference type="GO" id="GO:0010181">
    <property type="term" value="F:FMN binding"/>
    <property type="evidence" value="ECO:0007669"/>
    <property type="project" value="TreeGrafter"/>
</dbReference>
<reference evidence="3" key="1">
    <citation type="submission" date="2023-06" db="EMBL/GenBank/DDBJ databases">
        <authorList>
            <person name="Kurt Z."/>
        </authorList>
    </citation>
    <scope>NUCLEOTIDE SEQUENCE</scope>
</reference>
<evidence type="ECO:0000256" key="1">
    <source>
        <dbReference type="ARBA" id="ARBA00023002"/>
    </source>
</evidence>
<sequence length="149" mass="17785">MKTIIVLFHPAPDKSHRNALIQSHLQQLHNITYHIISQQPFDPIYEQTLLKQFDRIIFQYPLYNYNIPGIGKLYLDAVLDKKLFRNKWLRIIITTGQPRMFYKTKLIQTVFKSWECVSELCGFVFEDPFVLFGLQKESKIIELKKILKR</sequence>
<dbReference type="AlphaFoldDB" id="A0AA86PTD2"/>
<evidence type="ECO:0000259" key="2">
    <source>
        <dbReference type="Pfam" id="PF02525"/>
    </source>
</evidence>
<dbReference type="InterPro" id="IPR046980">
    <property type="entry name" value="KefG/KefF"/>
</dbReference>
<protein>
    <submittedName>
        <fullName evidence="3">NADPH oxidoreductase</fullName>
    </submittedName>
    <submittedName>
        <fullName evidence="4">NADPH_oxidoreductase</fullName>
    </submittedName>
</protein>
<dbReference type="EMBL" id="CAXDID020000253">
    <property type="protein sequence ID" value="CAL6064990.1"/>
    <property type="molecule type" value="Genomic_DNA"/>
</dbReference>
<dbReference type="GO" id="GO:0009055">
    <property type="term" value="F:electron transfer activity"/>
    <property type="evidence" value="ECO:0007669"/>
    <property type="project" value="TreeGrafter"/>
</dbReference>
<name>A0AA86PTD2_9EUKA</name>
<dbReference type="Proteomes" id="UP001642409">
    <property type="component" value="Unassembled WGS sequence"/>
</dbReference>
<proteinExistence type="predicted"/>
<evidence type="ECO:0000313" key="5">
    <source>
        <dbReference type="Proteomes" id="UP001642409"/>
    </source>
</evidence>
<gene>
    <name evidence="3" type="ORF">HINF_LOCUS33620</name>
    <name evidence="4" type="ORF">HINF_LOCUS51623</name>
</gene>
<dbReference type="GO" id="GO:0003955">
    <property type="term" value="F:NAD(P)H dehydrogenase (quinone) activity"/>
    <property type="evidence" value="ECO:0007669"/>
    <property type="project" value="TreeGrafter"/>
</dbReference>
<dbReference type="PANTHER" id="PTHR47307">
    <property type="entry name" value="GLUTATHIONE-REGULATED POTASSIUM-EFFLUX SYSTEM ANCILLARY PROTEIN KEFG"/>
    <property type="match status" value="1"/>
</dbReference>
<keyword evidence="1" id="KW-0560">Oxidoreductase</keyword>
<dbReference type="Gene3D" id="3.40.50.360">
    <property type="match status" value="1"/>
</dbReference>
<dbReference type="InterPro" id="IPR029039">
    <property type="entry name" value="Flavoprotein-like_sf"/>
</dbReference>
<feature type="domain" description="Flavodoxin-like fold" evidence="2">
    <location>
        <begin position="1"/>
        <end position="138"/>
    </location>
</feature>
<dbReference type="Pfam" id="PF02525">
    <property type="entry name" value="Flavodoxin_2"/>
    <property type="match status" value="1"/>
</dbReference>
<dbReference type="PANTHER" id="PTHR47307:SF1">
    <property type="entry name" value="GLUTATHIONE-REGULATED POTASSIUM-EFFLUX SYSTEM ANCILLARY PROTEIN KEFG"/>
    <property type="match status" value="1"/>
</dbReference>
<keyword evidence="5" id="KW-1185">Reference proteome</keyword>
<accession>A0AA86PTD2</accession>
<dbReference type="EMBL" id="CATOUU010000755">
    <property type="protein sequence ID" value="CAI9945975.1"/>
    <property type="molecule type" value="Genomic_DNA"/>
</dbReference>